<sequence>MAPGAQTRIVTARERERYERGEGKETKGGKTKRGAPASSSGRANRGPAANEPLLASSERHAGTAALLRPR</sequence>
<feature type="compositionally biased region" description="Basic and acidic residues" evidence="1">
    <location>
        <begin position="11"/>
        <end position="28"/>
    </location>
</feature>
<dbReference type="VEuPathDB" id="FungiDB:ACJ73_07616"/>
<comment type="caution">
    <text evidence="2">The sequence shown here is derived from an EMBL/GenBank/DDBJ whole genome shotgun (WGS) entry which is preliminary data.</text>
</comment>
<keyword evidence="3" id="KW-1185">Reference proteome</keyword>
<reference evidence="2 3" key="1">
    <citation type="submission" date="2015-08" db="EMBL/GenBank/DDBJ databases">
        <title>Emmonsia species relationships and genome sequence.</title>
        <authorList>
            <person name="Cuomo C.A."/>
            <person name="Schwartz I.S."/>
            <person name="Kenyon C."/>
            <person name="De Hoog G.S."/>
            <person name="Govender N.P."/>
            <person name="Botha A."/>
            <person name="Moreno L."/>
            <person name="De Vries M."/>
            <person name="Munoz J.F."/>
            <person name="Stielow J.B."/>
        </authorList>
    </citation>
    <scope>NUCLEOTIDE SEQUENCE [LARGE SCALE GENOMIC DNA]</scope>
    <source>
        <strain evidence="2 3">EI222</strain>
    </source>
</reference>
<organism evidence="2 3">
    <name type="scientific">Blastomyces percursus</name>
    <dbReference type="NCBI Taxonomy" id="1658174"/>
    <lineage>
        <taxon>Eukaryota</taxon>
        <taxon>Fungi</taxon>
        <taxon>Dikarya</taxon>
        <taxon>Ascomycota</taxon>
        <taxon>Pezizomycotina</taxon>
        <taxon>Eurotiomycetes</taxon>
        <taxon>Eurotiomycetidae</taxon>
        <taxon>Onygenales</taxon>
        <taxon>Ajellomycetaceae</taxon>
        <taxon>Blastomyces</taxon>
    </lineage>
</organism>
<dbReference type="EMBL" id="LGTZ01001580">
    <property type="protein sequence ID" value="OJD21046.1"/>
    <property type="molecule type" value="Genomic_DNA"/>
</dbReference>
<evidence type="ECO:0000313" key="2">
    <source>
        <dbReference type="EMBL" id="OJD21046.1"/>
    </source>
</evidence>
<evidence type="ECO:0000313" key="3">
    <source>
        <dbReference type="Proteomes" id="UP000242791"/>
    </source>
</evidence>
<feature type="region of interest" description="Disordered" evidence="1">
    <location>
        <begin position="1"/>
        <end position="70"/>
    </location>
</feature>
<proteinExistence type="predicted"/>
<accession>A0A1J9PXJ5</accession>
<dbReference type="AlphaFoldDB" id="A0A1J9PXJ5"/>
<protein>
    <submittedName>
        <fullName evidence="2">Uncharacterized protein</fullName>
    </submittedName>
</protein>
<gene>
    <name evidence="2" type="ORF">ACJ73_07616</name>
</gene>
<name>A0A1J9PXJ5_9EURO</name>
<dbReference type="Proteomes" id="UP000242791">
    <property type="component" value="Unassembled WGS sequence"/>
</dbReference>
<evidence type="ECO:0000256" key="1">
    <source>
        <dbReference type="SAM" id="MobiDB-lite"/>
    </source>
</evidence>